<name>A0ABZ2KDX5_9BACT</name>
<evidence type="ECO:0000313" key="2">
    <source>
        <dbReference type="Proteomes" id="UP001379533"/>
    </source>
</evidence>
<dbReference type="RefSeq" id="WP_394847410.1">
    <property type="nucleotide sequence ID" value="NZ_CP089982.1"/>
</dbReference>
<organism evidence="1 2">
    <name type="scientific">Pendulispora brunnea</name>
    <dbReference type="NCBI Taxonomy" id="2905690"/>
    <lineage>
        <taxon>Bacteria</taxon>
        <taxon>Pseudomonadati</taxon>
        <taxon>Myxococcota</taxon>
        <taxon>Myxococcia</taxon>
        <taxon>Myxococcales</taxon>
        <taxon>Sorangiineae</taxon>
        <taxon>Pendulisporaceae</taxon>
        <taxon>Pendulispora</taxon>
    </lineage>
</organism>
<protein>
    <submittedName>
        <fullName evidence="1">Uncharacterized protein</fullName>
    </submittedName>
</protein>
<gene>
    <name evidence="1" type="ORF">LZC95_08085</name>
</gene>
<evidence type="ECO:0000313" key="1">
    <source>
        <dbReference type="EMBL" id="WXA96794.1"/>
    </source>
</evidence>
<accession>A0ABZ2KDX5</accession>
<reference evidence="1 2" key="1">
    <citation type="submission" date="2021-12" db="EMBL/GenBank/DDBJ databases">
        <title>Discovery of the Pendulisporaceae a myxobacterial family with distinct sporulation behavior and unique specialized metabolism.</title>
        <authorList>
            <person name="Garcia R."/>
            <person name="Popoff A."/>
            <person name="Bader C.D."/>
            <person name="Loehr J."/>
            <person name="Walesch S."/>
            <person name="Walt C."/>
            <person name="Boldt J."/>
            <person name="Bunk B."/>
            <person name="Haeckl F.J.F.P.J."/>
            <person name="Gunesch A.P."/>
            <person name="Birkelbach J."/>
            <person name="Nuebel U."/>
            <person name="Pietschmann T."/>
            <person name="Bach T."/>
            <person name="Mueller R."/>
        </authorList>
    </citation>
    <scope>NUCLEOTIDE SEQUENCE [LARGE SCALE GENOMIC DNA]</scope>
    <source>
        <strain evidence="1 2">MSr12523</strain>
    </source>
</reference>
<proteinExistence type="predicted"/>
<keyword evidence="2" id="KW-1185">Reference proteome</keyword>
<dbReference type="EMBL" id="CP089982">
    <property type="protein sequence ID" value="WXA96794.1"/>
    <property type="molecule type" value="Genomic_DNA"/>
</dbReference>
<dbReference type="Proteomes" id="UP001379533">
    <property type="component" value="Chromosome"/>
</dbReference>
<sequence length="325" mass="34976">MPVFSLFTPFGMLDFSSLSTQAEAIYRSMVASLEQGIDMSPGSPDEAETYADAMALARASYTLQRAANSLDPRRATELIPNLERDYDVRPAPSDDLYARRMRLAALQHLPRGGSYLNIRAALNDLLAEDFVAYVVNSGGQTIPDAASVGSVANFQPEGVPPKFLRLLEPITDLNVPLRVAYEPMDAFAGDAVLTTGDAVVVSAEGTSQAERVVVSDPQVIDGERTFVGTFRTAHDVGSIVTTMDFPSWSGVQRTATIVLRAAAAIDSEKRRRVHELLRRMARAVSTWAIVAPSATAPTNVTIGPFRLPALLGTTPLAQATVSRLP</sequence>